<dbReference type="Gene3D" id="3.40.50.300">
    <property type="entry name" value="P-loop containing nucleotide triphosphate hydrolases"/>
    <property type="match status" value="1"/>
</dbReference>
<dbReference type="InterPro" id="IPR027417">
    <property type="entry name" value="P-loop_NTPase"/>
</dbReference>
<dbReference type="InterPro" id="IPR050566">
    <property type="entry name" value="Deoxyribonucleoside_kinase"/>
</dbReference>
<dbReference type="GO" id="GO:0005524">
    <property type="term" value="F:ATP binding"/>
    <property type="evidence" value="ECO:0007669"/>
    <property type="project" value="UniProtKB-KW"/>
</dbReference>
<accession>A0AAE1D1F5</accession>
<evidence type="ECO:0000256" key="3">
    <source>
        <dbReference type="PIRSR" id="PIRSR000705-3"/>
    </source>
</evidence>
<keyword evidence="3" id="KW-0067">ATP-binding</keyword>
<dbReference type="InterPro" id="IPR031314">
    <property type="entry name" value="DNK_dom"/>
</dbReference>
<dbReference type="GO" id="GO:0019136">
    <property type="term" value="F:deoxynucleoside kinase activity"/>
    <property type="evidence" value="ECO:0007669"/>
    <property type="project" value="InterPro"/>
</dbReference>
<keyword evidence="6" id="KW-1185">Reference proteome</keyword>
<protein>
    <recommendedName>
        <fullName evidence="4">Deoxynucleoside kinase domain-containing protein</fullName>
    </recommendedName>
</protein>
<feature type="active site" description="Proton acceptor" evidence="2">
    <location>
        <position position="122"/>
    </location>
</feature>
<dbReference type="Pfam" id="PF01712">
    <property type="entry name" value="dNK"/>
    <property type="match status" value="1"/>
</dbReference>
<comment type="caution">
    <text evidence="5">The sequence shown here is derived from an EMBL/GenBank/DDBJ whole genome shotgun (WGS) entry which is preliminary data.</text>
</comment>
<feature type="domain" description="Deoxynucleoside kinase" evidence="4">
    <location>
        <begin position="42"/>
        <end position="238"/>
    </location>
</feature>
<dbReference type="PANTHER" id="PTHR10513">
    <property type="entry name" value="DEOXYNUCLEOSIDE KINASE"/>
    <property type="match status" value="1"/>
</dbReference>
<feature type="binding site" evidence="3">
    <location>
        <begin position="181"/>
        <end position="185"/>
    </location>
    <ligand>
        <name>ATP</name>
        <dbReference type="ChEBI" id="CHEBI:30616"/>
    </ligand>
</feature>
<comment type="similarity">
    <text evidence="1">Belongs to the DCK/DGK family.</text>
</comment>
<dbReference type="FunFam" id="3.40.50.300:FF:001571">
    <property type="entry name" value="Deoxynucleoside kinase"/>
    <property type="match status" value="1"/>
</dbReference>
<dbReference type="EMBL" id="JAWDGP010005891">
    <property type="protein sequence ID" value="KAK3750294.1"/>
    <property type="molecule type" value="Genomic_DNA"/>
</dbReference>
<keyword evidence="3" id="KW-0547">Nucleotide-binding</keyword>
<evidence type="ECO:0000313" key="6">
    <source>
        <dbReference type="Proteomes" id="UP001283361"/>
    </source>
</evidence>
<dbReference type="AlphaFoldDB" id="A0AAE1D1F5"/>
<dbReference type="GO" id="GO:0005739">
    <property type="term" value="C:mitochondrion"/>
    <property type="evidence" value="ECO:0007669"/>
    <property type="project" value="TreeGrafter"/>
</dbReference>
<reference evidence="5" key="1">
    <citation type="journal article" date="2023" name="G3 (Bethesda)">
        <title>A reference genome for the long-term kleptoplast-retaining sea slug Elysia crispata morphotype clarki.</title>
        <authorList>
            <person name="Eastman K.E."/>
            <person name="Pendleton A.L."/>
            <person name="Shaikh M.A."/>
            <person name="Suttiyut T."/>
            <person name="Ogas R."/>
            <person name="Tomko P."/>
            <person name="Gavelis G."/>
            <person name="Widhalm J.R."/>
            <person name="Wisecaver J.H."/>
        </authorList>
    </citation>
    <scope>NUCLEOTIDE SEQUENCE</scope>
    <source>
        <strain evidence="5">ECLA1</strain>
    </source>
</reference>
<sequence length="250" mass="29154">MNFSSQHSDKLKRDLPGCSRSQALAYLPSWNHSNSPNHKTVVCIEGNIGCGKTTLLNYFEAFQNCEVLAEPVEKWRNVEGYNALGLMYTDPERWGMALQTYIQLTMLQNHNQPQVKDVRLMERSIYSAKYCFTDNLFESGKMPGIEHVILTKWYDWILSTQNIQVDLFVYLRTDPELLHQRIMKRCRKEEEGIPVDLLKALHEKYEDWLIHKKDPCPAEVLVIDANQSLEEMQECYETYKSKILVSQTVV</sequence>
<dbReference type="CDD" id="cd01673">
    <property type="entry name" value="dNK"/>
    <property type="match status" value="1"/>
</dbReference>
<evidence type="ECO:0000259" key="4">
    <source>
        <dbReference type="Pfam" id="PF01712"/>
    </source>
</evidence>
<evidence type="ECO:0000313" key="5">
    <source>
        <dbReference type="EMBL" id="KAK3750294.1"/>
    </source>
</evidence>
<dbReference type="Proteomes" id="UP001283361">
    <property type="component" value="Unassembled WGS sequence"/>
</dbReference>
<gene>
    <name evidence="5" type="ORF">RRG08_015785</name>
</gene>
<dbReference type="PANTHER" id="PTHR10513:SF24">
    <property type="entry name" value="THYMIDINE KINASE 2, MITOCHONDRIAL"/>
    <property type="match status" value="1"/>
</dbReference>
<proteinExistence type="inferred from homology"/>
<dbReference type="SUPFAM" id="SSF52540">
    <property type="entry name" value="P-loop containing nucleoside triphosphate hydrolases"/>
    <property type="match status" value="1"/>
</dbReference>
<dbReference type="PIRSF" id="PIRSF000705">
    <property type="entry name" value="DNK"/>
    <property type="match status" value="1"/>
</dbReference>
<name>A0AAE1D1F5_9GAST</name>
<dbReference type="InterPro" id="IPR002624">
    <property type="entry name" value="DCK/DGK"/>
</dbReference>
<evidence type="ECO:0000256" key="1">
    <source>
        <dbReference type="ARBA" id="ARBA00007420"/>
    </source>
</evidence>
<evidence type="ECO:0000256" key="2">
    <source>
        <dbReference type="PIRSR" id="PIRSR000705-1"/>
    </source>
</evidence>
<feature type="binding site" evidence="3">
    <location>
        <begin position="46"/>
        <end position="54"/>
    </location>
    <ligand>
        <name>ATP</name>
        <dbReference type="ChEBI" id="CHEBI:30616"/>
    </ligand>
</feature>
<organism evidence="5 6">
    <name type="scientific">Elysia crispata</name>
    <name type="common">lettuce slug</name>
    <dbReference type="NCBI Taxonomy" id="231223"/>
    <lineage>
        <taxon>Eukaryota</taxon>
        <taxon>Metazoa</taxon>
        <taxon>Spiralia</taxon>
        <taxon>Lophotrochozoa</taxon>
        <taxon>Mollusca</taxon>
        <taxon>Gastropoda</taxon>
        <taxon>Heterobranchia</taxon>
        <taxon>Euthyneura</taxon>
        <taxon>Panpulmonata</taxon>
        <taxon>Sacoglossa</taxon>
        <taxon>Placobranchoidea</taxon>
        <taxon>Plakobranchidae</taxon>
        <taxon>Elysia</taxon>
    </lineage>
</organism>